<evidence type="ECO:0000259" key="1">
    <source>
        <dbReference type="Pfam" id="PF00188"/>
    </source>
</evidence>
<keyword evidence="3" id="KW-1185">Reference proteome</keyword>
<name>A0A9X2BEK5_9SPHI</name>
<dbReference type="PANTHER" id="PTHR31157">
    <property type="entry name" value="SCP DOMAIN-CONTAINING PROTEIN"/>
    <property type="match status" value="1"/>
</dbReference>
<feature type="domain" description="SCP" evidence="1">
    <location>
        <begin position="56"/>
        <end position="154"/>
    </location>
</feature>
<dbReference type="Proteomes" id="UP001139450">
    <property type="component" value="Unassembled WGS sequence"/>
</dbReference>
<dbReference type="SUPFAM" id="SSF55797">
    <property type="entry name" value="PR-1-like"/>
    <property type="match status" value="1"/>
</dbReference>
<dbReference type="RefSeq" id="WP_245132182.1">
    <property type="nucleotide sequence ID" value="NZ_JALJEJ010000010.1"/>
</dbReference>
<dbReference type="PANTHER" id="PTHR31157:SF1">
    <property type="entry name" value="SCP DOMAIN-CONTAINING PROTEIN"/>
    <property type="match status" value="1"/>
</dbReference>
<dbReference type="Gene3D" id="3.40.33.10">
    <property type="entry name" value="CAP"/>
    <property type="match status" value="1"/>
</dbReference>
<dbReference type="EMBL" id="JALJEJ010000010">
    <property type="protein sequence ID" value="MCJ8211503.1"/>
    <property type="molecule type" value="Genomic_DNA"/>
</dbReference>
<comment type="caution">
    <text evidence="2">The sequence shown here is derived from an EMBL/GenBank/DDBJ whole genome shotgun (WGS) entry which is preliminary data.</text>
</comment>
<organism evidence="2 3">
    <name type="scientific">Mucilaginibacter straminoryzae</name>
    <dbReference type="NCBI Taxonomy" id="2932774"/>
    <lineage>
        <taxon>Bacteria</taxon>
        <taxon>Pseudomonadati</taxon>
        <taxon>Bacteroidota</taxon>
        <taxon>Sphingobacteriia</taxon>
        <taxon>Sphingobacteriales</taxon>
        <taxon>Sphingobacteriaceae</taxon>
        <taxon>Mucilaginibacter</taxon>
    </lineage>
</organism>
<proteinExistence type="predicted"/>
<dbReference type="InterPro" id="IPR014044">
    <property type="entry name" value="CAP_dom"/>
</dbReference>
<sequence length="192" mass="21624">MMKRWISAGIAVLAMLFVTVLVKSQNLSDYSFGNEFLSRINRVRAVGCSCGKKFYPPAPPLVWNSDLEKAAAGHAKDMNRRDYFSHTSKDGRTIENRIINAGYNYDGFKSFAIGENIAYGQTSIAEVQDGWFESEGHCKNLMNPDFREIGVARNGLYWVQDFGGRESFSAKELELIKKGRLIYKKTISGRAD</sequence>
<dbReference type="AlphaFoldDB" id="A0A9X2BEK5"/>
<dbReference type="CDD" id="cd05379">
    <property type="entry name" value="CAP_bacterial"/>
    <property type="match status" value="1"/>
</dbReference>
<gene>
    <name evidence="2" type="ORF">MUY27_17420</name>
</gene>
<protein>
    <submittedName>
        <fullName evidence="2">CAP domain-containing protein</fullName>
    </submittedName>
</protein>
<evidence type="ECO:0000313" key="3">
    <source>
        <dbReference type="Proteomes" id="UP001139450"/>
    </source>
</evidence>
<accession>A0A9X2BEK5</accession>
<dbReference type="Pfam" id="PF00188">
    <property type="entry name" value="CAP"/>
    <property type="match status" value="1"/>
</dbReference>
<dbReference type="InterPro" id="IPR035940">
    <property type="entry name" value="CAP_sf"/>
</dbReference>
<reference evidence="2" key="1">
    <citation type="submission" date="2022-04" db="EMBL/GenBank/DDBJ databases">
        <title>Mucilaginibacter sp. RS28 isolated from freshwater.</title>
        <authorList>
            <person name="Ko S.-R."/>
        </authorList>
    </citation>
    <scope>NUCLEOTIDE SEQUENCE</scope>
    <source>
        <strain evidence="2">RS28</strain>
    </source>
</reference>
<evidence type="ECO:0000313" key="2">
    <source>
        <dbReference type="EMBL" id="MCJ8211503.1"/>
    </source>
</evidence>